<keyword evidence="2" id="KW-1185">Reference proteome</keyword>
<evidence type="ECO:0000313" key="1">
    <source>
        <dbReference type="EMBL" id="GLQ22961.1"/>
    </source>
</evidence>
<name>A0ABQ5V609_9PROT</name>
<dbReference type="EMBL" id="BSNK01000001">
    <property type="protein sequence ID" value="GLQ22961.1"/>
    <property type="molecule type" value="Genomic_DNA"/>
</dbReference>
<organism evidence="1 2">
    <name type="scientific">Algimonas ampicilliniresistens</name>
    <dbReference type="NCBI Taxonomy" id="1298735"/>
    <lineage>
        <taxon>Bacteria</taxon>
        <taxon>Pseudomonadati</taxon>
        <taxon>Pseudomonadota</taxon>
        <taxon>Alphaproteobacteria</taxon>
        <taxon>Maricaulales</taxon>
        <taxon>Robiginitomaculaceae</taxon>
        <taxon>Algimonas</taxon>
    </lineage>
</organism>
<proteinExistence type="predicted"/>
<reference evidence="1" key="2">
    <citation type="submission" date="2023-01" db="EMBL/GenBank/DDBJ databases">
        <title>Draft genome sequence of Algimonas ampicilliniresistens strain NBRC 108219.</title>
        <authorList>
            <person name="Sun Q."/>
            <person name="Mori K."/>
        </authorList>
    </citation>
    <scope>NUCLEOTIDE SEQUENCE</scope>
    <source>
        <strain evidence="1">NBRC 108219</strain>
    </source>
</reference>
<reference evidence="1" key="1">
    <citation type="journal article" date="2014" name="Int. J. Syst. Evol. Microbiol.">
        <title>Complete genome of a new Firmicutes species belonging to the dominant human colonic microbiota ('Ruminococcus bicirculans') reveals two chromosomes and a selective capacity to utilize plant glucans.</title>
        <authorList>
            <consortium name="NISC Comparative Sequencing Program"/>
            <person name="Wegmann U."/>
            <person name="Louis P."/>
            <person name="Goesmann A."/>
            <person name="Henrissat B."/>
            <person name="Duncan S.H."/>
            <person name="Flint H.J."/>
        </authorList>
    </citation>
    <scope>NUCLEOTIDE SEQUENCE</scope>
    <source>
        <strain evidence="1">NBRC 108219</strain>
    </source>
</reference>
<evidence type="ECO:0000313" key="2">
    <source>
        <dbReference type="Proteomes" id="UP001161391"/>
    </source>
</evidence>
<accession>A0ABQ5V609</accession>
<gene>
    <name evidence="1" type="ORF">GCM10007853_08350</name>
</gene>
<comment type="caution">
    <text evidence="1">The sequence shown here is derived from an EMBL/GenBank/DDBJ whole genome shotgun (WGS) entry which is preliminary data.</text>
</comment>
<dbReference type="Proteomes" id="UP001161391">
    <property type="component" value="Unassembled WGS sequence"/>
</dbReference>
<sequence length="94" mass="10440">MIGLLIPFDDRSRKGVISCLERSDGIRNHTFGKATQIGEARGQLIQVTIVPADNMIGQAVHTNGPRQGCREICKPLILKDYSMGEVRDKFVKET</sequence>
<protein>
    <submittedName>
        <fullName evidence="1">Uncharacterized protein</fullName>
    </submittedName>
</protein>